<evidence type="ECO:0000313" key="6">
    <source>
        <dbReference type="Proteomes" id="UP000177801"/>
    </source>
</evidence>
<evidence type="ECO:0000256" key="1">
    <source>
        <dbReference type="PIRSR" id="PIRSR601310-1"/>
    </source>
</evidence>
<dbReference type="InterPro" id="IPR011146">
    <property type="entry name" value="HIT-like"/>
</dbReference>
<evidence type="ECO:0000256" key="2">
    <source>
        <dbReference type="PIRSR" id="PIRSR601310-3"/>
    </source>
</evidence>
<dbReference type="SUPFAM" id="SSF54197">
    <property type="entry name" value="HIT-like"/>
    <property type="match status" value="1"/>
</dbReference>
<feature type="active site" description="Tele-AMP-histidine intermediate" evidence="1">
    <location>
        <position position="98"/>
    </location>
</feature>
<dbReference type="PROSITE" id="PS51084">
    <property type="entry name" value="HIT_2"/>
    <property type="match status" value="1"/>
</dbReference>
<evidence type="ECO:0000256" key="3">
    <source>
        <dbReference type="PROSITE-ProRule" id="PRU00464"/>
    </source>
</evidence>
<dbReference type="AlphaFoldDB" id="A0A1G1ZCU6"/>
<accession>A0A1G1ZCU6</accession>
<dbReference type="GO" id="GO:0009117">
    <property type="term" value="P:nucleotide metabolic process"/>
    <property type="evidence" value="ECO:0007669"/>
    <property type="project" value="TreeGrafter"/>
</dbReference>
<proteinExistence type="predicted"/>
<dbReference type="PRINTS" id="PR00332">
    <property type="entry name" value="HISTRIAD"/>
</dbReference>
<evidence type="ECO:0000313" key="5">
    <source>
        <dbReference type="EMBL" id="OGY62425.1"/>
    </source>
</evidence>
<dbReference type="Pfam" id="PF01230">
    <property type="entry name" value="HIT"/>
    <property type="match status" value="1"/>
</dbReference>
<dbReference type="EMBL" id="MHJD01000016">
    <property type="protein sequence ID" value="OGY62425.1"/>
    <property type="molecule type" value="Genomic_DNA"/>
</dbReference>
<dbReference type="Gene3D" id="3.30.428.10">
    <property type="entry name" value="HIT-like"/>
    <property type="match status" value="1"/>
</dbReference>
<dbReference type="GO" id="GO:0003824">
    <property type="term" value="F:catalytic activity"/>
    <property type="evidence" value="ECO:0007669"/>
    <property type="project" value="InterPro"/>
</dbReference>
<dbReference type="PANTHER" id="PTHR46648:SF1">
    <property type="entry name" value="ADENOSINE 5'-MONOPHOSPHORAMIDASE HNT1"/>
    <property type="match status" value="1"/>
</dbReference>
<dbReference type="Proteomes" id="UP000177801">
    <property type="component" value="Unassembled WGS sequence"/>
</dbReference>
<dbReference type="InterPro" id="IPR019808">
    <property type="entry name" value="Histidine_triad_CS"/>
</dbReference>
<feature type="domain" description="HIT" evidence="4">
    <location>
        <begin position="4"/>
        <end position="111"/>
    </location>
</feature>
<dbReference type="InterPro" id="IPR036265">
    <property type="entry name" value="HIT-like_sf"/>
</dbReference>
<reference evidence="5 6" key="1">
    <citation type="journal article" date="2016" name="Nat. Commun.">
        <title>Thousands of microbial genomes shed light on interconnected biogeochemical processes in an aquifer system.</title>
        <authorList>
            <person name="Anantharaman K."/>
            <person name="Brown C.T."/>
            <person name="Hug L.A."/>
            <person name="Sharon I."/>
            <person name="Castelle C.J."/>
            <person name="Probst A.J."/>
            <person name="Thomas B.C."/>
            <person name="Singh A."/>
            <person name="Wilkins M.J."/>
            <person name="Karaoz U."/>
            <person name="Brodie E.L."/>
            <person name="Williams K.H."/>
            <person name="Hubbard S.S."/>
            <person name="Banfield J.F."/>
        </authorList>
    </citation>
    <scope>NUCLEOTIDE SEQUENCE [LARGE SCALE GENOMIC DNA]</scope>
</reference>
<protein>
    <recommendedName>
        <fullName evidence="4">HIT domain-containing protein</fullName>
    </recommendedName>
</protein>
<evidence type="ECO:0000259" key="4">
    <source>
        <dbReference type="PROSITE" id="PS51084"/>
    </source>
</evidence>
<name>A0A1G1ZCU6_9BACT</name>
<sequence length="137" mass="15065">MDCLFCKIGSGEIQSLTIYEDSNVRAFLDIHPLTLGHTVVVPKKHYGNVIDLPEELVGPVFLGVKKAAEMLKLGLGIEGFTIGINHGTIGHQEIDHLHVHVIPRRSGDGGGNIHSIVHEVSNEDLEVTYKRILDKNK</sequence>
<gene>
    <name evidence="5" type="ORF">A3G58_00305</name>
</gene>
<dbReference type="PANTHER" id="PTHR46648">
    <property type="entry name" value="HIT FAMILY PROTEIN 1"/>
    <property type="match status" value="1"/>
</dbReference>
<dbReference type="PROSITE" id="PS00892">
    <property type="entry name" value="HIT_1"/>
    <property type="match status" value="1"/>
</dbReference>
<dbReference type="InterPro" id="IPR001310">
    <property type="entry name" value="Histidine_triad_HIT"/>
</dbReference>
<comment type="caution">
    <text evidence="5">The sequence shown here is derived from an EMBL/GenBank/DDBJ whole genome shotgun (WGS) entry which is preliminary data.</text>
</comment>
<feature type="short sequence motif" description="Histidine triad motif" evidence="2 3">
    <location>
        <begin position="96"/>
        <end position="100"/>
    </location>
</feature>
<organism evidence="5 6">
    <name type="scientific">Candidatus Colwellbacteria bacterium RIFCSPLOWO2_12_FULL_46_17</name>
    <dbReference type="NCBI Taxonomy" id="1797695"/>
    <lineage>
        <taxon>Bacteria</taxon>
        <taxon>Candidatus Colwelliibacteriota</taxon>
    </lineage>
</organism>